<dbReference type="AlphaFoldDB" id="A0A132F0Y3"/>
<evidence type="ECO:0000313" key="4">
    <source>
        <dbReference type="Proteomes" id="UP001248067"/>
    </source>
</evidence>
<dbReference type="KEGG" id="bpsl:WS57_04405"/>
<accession>A0A132F0Y3</accession>
<dbReference type="EMBL" id="VJSY01000036">
    <property type="protein sequence ID" value="MDR8756008.1"/>
    <property type="molecule type" value="Genomic_DNA"/>
</dbReference>
<proteinExistence type="predicted"/>
<dbReference type="RefSeq" id="WP_059479915.1">
    <property type="nucleotide sequence ID" value="NZ_CADFDQ010000004.1"/>
</dbReference>
<dbReference type="Proteomes" id="UP001248067">
    <property type="component" value="Unassembled WGS sequence"/>
</dbReference>
<keyword evidence="4" id="KW-1185">Reference proteome</keyword>
<comment type="caution">
    <text evidence="1">The sequence shown here is derived from an EMBL/GenBank/DDBJ whole genome shotgun (WGS) entry which is preliminary data.</text>
</comment>
<evidence type="ECO:0000313" key="3">
    <source>
        <dbReference type="Proteomes" id="UP000061512"/>
    </source>
</evidence>
<organism evidence="1 3">
    <name type="scientific">Burkholderia pseudomultivorans</name>
    <dbReference type="NCBI Taxonomy" id="1207504"/>
    <lineage>
        <taxon>Bacteria</taxon>
        <taxon>Pseudomonadati</taxon>
        <taxon>Pseudomonadota</taxon>
        <taxon>Betaproteobacteria</taxon>
        <taxon>Burkholderiales</taxon>
        <taxon>Burkholderiaceae</taxon>
        <taxon>Burkholderia</taxon>
        <taxon>Burkholderia cepacia complex</taxon>
    </lineage>
</organism>
<evidence type="ECO:0000313" key="1">
    <source>
        <dbReference type="EMBL" id="KWF66342.1"/>
    </source>
</evidence>
<gene>
    <name evidence="2" type="ORF">FEQ00_04441</name>
    <name evidence="1" type="ORF">WT57_17680</name>
</gene>
<reference evidence="1 3" key="1">
    <citation type="submission" date="2015-11" db="EMBL/GenBank/DDBJ databases">
        <title>Expanding the genomic diversity of Burkholderia species for the development of highly accurate diagnostics.</title>
        <authorList>
            <person name="Sahl J."/>
            <person name="Keim P."/>
            <person name="Wagner D."/>
        </authorList>
    </citation>
    <scope>NUCLEOTIDE SEQUENCE [LARGE SCALE GENOMIC DNA]</scope>
    <source>
        <strain evidence="1 3">MSMB574WGS</strain>
    </source>
</reference>
<dbReference type="Proteomes" id="UP000061512">
    <property type="component" value="Unassembled WGS sequence"/>
</dbReference>
<protein>
    <submittedName>
        <fullName evidence="1">Uncharacterized protein</fullName>
    </submittedName>
</protein>
<evidence type="ECO:0000313" key="2">
    <source>
        <dbReference type="EMBL" id="MDR8756008.1"/>
    </source>
</evidence>
<sequence length="74" mass="7842">MPNFAATEASGALSRRMHTIGLALFCPVAARGIVDIATRFRAGLGPLKARSALPFLLLVVALSIARDRALHRAC</sequence>
<dbReference type="EMBL" id="LPJX01000032">
    <property type="protein sequence ID" value="KWF66342.1"/>
    <property type="molecule type" value="Genomic_DNA"/>
</dbReference>
<name>A0A132F0Y3_9BURK</name>
<reference evidence="2 4" key="2">
    <citation type="submission" date="2019-06" db="EMBL/GenBank/DDBJ databases">
        <title>Evolution of Burkholderia multivorans in the lungs of Cystic Fibrosis patients.</title>
        <authorList>
            <person name="Moreira L.M."/>
        </authorList>
    </citation>
    <scope>NUCLEOTIDE SEQUENCE [LARGE SCALE GENOMIC DNA]</scope>
    <source>
        <strain evidence="2 4">VC13239</strain>
    </source>
</reference>